<name>A0A2K3V1T9_9DEIO</name>
<dbReference type="Proteomes" id="UP000236379">
    <property type="component" value="Unassembled WGS sequence"/>
</dbReference>
<evidence type="ECO:0000313" key="2">
    <source>
        <dbReference type="EMBL" id="PNY82744.1"/>
    </source>
</evidence>
<protein>
    <submittedName>
        <fullName evidence="2">Uncharacterized protein</fullName>
    </submittedName>
</protein>
<evidence type="ECO:0000313" key="3">
    <source>
        <dbReference type="Proteomes" id="UP000236379"/>
    </source>
</evidence>
<sequence>MEFFCMPTTRSHEFMDTGRYPNGEFVPGVVHDSLSARWRRVITARARLLQTFLAAQLAVPATGRLTLCSHLIEFPGLAGSRPHDPSTQVVVARVLNELRGLWGAQFLSYTTEVTVVGTLHVHLLVDEPAGRRLRALGHEHCGLALSTPVRFKELREKVGPQIVSSMLYMSKPAMGTCTIKHLSALTAGQAEATVRQTMRAHRSAQAATGRRAGSTRHMLGRLTVPRLPGLSPRQLGAVALQALMLGRRWSSMSARQILMATLLDSGARARIEAHWHHGQRSSGTPPAAGDLEPPRPPVRASAAWSESAVSHLNPVRVEGQTPAQGGHRSLQARCRDPPDTTSALPRVAGRPLAPVRWPLWRHQVTR</sequence>
<reference evidence="2 3" key="1">
    <citation type="submission" date="2018-01" db="EMBL/GenBank/DDBJ databases">
        <title>Deinococcus koreensis sp. nov., a radiation-resistant bacterium isolated from river water.</title>
        <authorList>
            <person name="Choi A."/>
        </authorList>
    </citation>
    <scope>NUCLEOTIDE SEQUENCE [LARGE SCALE GENOMIC DNA]</scope>
    <source>
        <strain evidence="2 3">SJW1-2</strain>
    </source>
</reference>
<evidence type="ECO:0000256" key="1">
    <source>
        <dbReference type="SAM" id="MobiDB-lite"/>
    </source>
</evidence>
<gene>
    <name evidence="2" type="ORF">CVO96_16530</name>
</gene>
<dbReference type="EMBL" id="PPPD01000001">
    <property type="protein sequence ID" value="PNY82744.1"/>
    <property type="molecule type" value="Genomic_DNA"/>
</dbReference>
<proteinExistence type="predicted"/>
<keyword evidence="3" id="KW-1185">Reference proteome</keyword>
<organism evidence="2 3">
    <name type="scientific">Deinococcus koreensis</name>
    <dbReference type="NCBI Taxonomy" id="2054903"/>
    <lineage>
        <taxon>Bacteria</taxon>
        <taxon>Thermotogati</taxon>
        <taxon>Deinococcota</taxon>
        <taxon>Deinococci</taxon>
        <taxon>Deinococcales</taxon>
        <taxon>Deinococcaceae</taxon>
        <taxon>Deinococcus</taxon>
    </lineage>
</organism>
<comment type="caution">
    <text evidence="2">The sequence shown here is derived from an EMBL/GenBank/DDBJ whole genome shotgun (WGS) entry which is preliminary data.</text>
</comment>
<accession>A0A2K3V1T9</accession>
<feature type="region of interest" description="Disordered" evidence="1">
    <location>
        <begin position="318"/>
        <end position="344"/>
    </location>
</feature>
<feature type="region of interest" description="Disordered" evidence="1">
    <location>
        <begin position="274"/>
        <end position="306"/>
    </location>
</feature>
<dbReference type="AlphaFoldDB" id="A0A2K3V1T9"/>